<dbReference type="EMBL" id="GGEC01051310">
    <property type="protein sequence ID" value="MBX31794.1"/>
    <property type="molecule type" value="Transcribed_RNA"/>
</dbReference>
<dbReference type="InterPro" id="IPR023298">
    <property type="entry name" value="ATPase_P-typ_TM_dom_sf"/>
</dbReference>
<keyword evidence="3" id="KW-1133">Transmembrane helix</keyword>
<feature type="transmembrane region" description="Helical" evidence="3">
    <location>
        <begin position="15"/>
        <end position="34"/>
    </location>
</feature>
<dbReference type="GO" id="GO:0012505">
    <property type="term" value="C:endomembrane system"/>
    <property type="evidence" value="ECO:0007669"/>
    <property type="project" value="UniProtKB-SubCell"/>
</dbReference>
<evidence type="ECO:0000313" key="5">
    <source>
        <dbReference type="EMBL" id="MBX31794.1"/>
    </source>
</evidence>
<name>A0A2P2MNI3_RHIMU</name>
<dbReference type="SUPFAM" id="SSF81665">
    <property type="entry name" value="Calcium ATPase, transmembrane domain M"/>
    <property type="match status" value="1"/>
</dbReference>
<accession>A0A2P2MNI3</accession>
<feature type="domain" description="P-type ATPase A" evidence="4">
    <location>
        <begin position="55"/>
        <end position="135"/>
    </location>
</feature>
<evidence type="ECO:0000256" key="1">
    <source>
        <dbReference type="ARBA" id="ARBA00004127"/>
    </source>
</evidence>
<keyword evidence="3" id="KW-0472">Membrane</keyword>
<dbReference type="Gene3D" id="2.70.150.10">
    <property type="entry name" value="Calcium-transporting ATPase, cytoplasmic transduction domain A"/>
    <property type="match status" value="1"/>
</dbReference>
<dbReference type="InterPro" id="IPR059000">
    <property type="entry name" value="ATPase_P-type_domA"/>
</dbReference>
<dbReference type="PANTHER" id="PTHR24093:SF369">
    <property type="entry name" value="CALCIUM-TRANSPORTING ATPASE"/>
    <property type="match status" value="1"/>
</dbReference>
<dbReference type="AlphaFoldDB" id="A0A2P2MNI3"/>
<dbReference type="SUPFAM" id="SSF81653">
    <property type="entry name" value="Calcium ATPase, transduction domain A"/>
    <property type="match status" value="1"/>
</dbReference>
<evidence type="ECO:0000259" key="4">
    <source>
        <dbReference type="Pfam" id="PF00122"/>
    </source>
</evidence>
<keyword evidence="3" id="KW-0812">Transmembrane</keyword>
<dbReference type="InterPro" id="IPR008250">
    <property type="entry name" value="ATPase_P-typ_transduc_dom_A_sf"/>
</dbReference>
<evidence type="ECO:0000256" key="2">
    <source>
        <dbReference type="ARBA" id="ARBA00022842"/>
    </source>
</evidence>
<dbReference type="PANTHER" id="PTHR24093">
    <property type="entry name" value="CATION TRANSPORTING ATPASE"/>
    <property type="match status" value="1"/>
</dbReference>
<reference evidence="5" key="1">
    <citation type="submission" date="2018-02" db="EMBL/GenBank/DDBJ databases">
        <title>Rhizophora mucronata_Transcriptome.</title>
        <authorList>
            <person name="Meera S.P."/>
            <person name="Sreeshan A."/>
            <person name="Augustine A."/>
        </authorList>
    </citation>
    <scope>NUCLEOTIDE SEQUENCE</scope>
    <source>
        <tissue evidence="5">Leaf</tissue>
    </source>
</reference>
<keyword evidence="2" id="KW-0460">Magnesium</keyword>
<evidence type="ECO:0000256" key="3">
    <source>
        <dbReference type="SAM" id="Phobius"/>
    </source>
</evidence>
<dbReference type="GO" id="GO:0005886">
    <property type="term" value="C:plasma membrane"/>
    <property type="evidence" value="ECO:0007669"/>
    <property type="project" value="TreeGrafter"/>
</dbReference>
<sequence length="137" mass="14829">MASTLFLLQGFKEGWYDGASIAFAVILIIIVTAVSDYKQSLQFQNLSEEKRNIHLEVIRGGRRVGVSIYDIVVGDVVPLSIGDQVPSDGILITGHSLAIDESSMTGESKISYKNSREPFLMAGCKVADGSGTMLVKF</sequence>
<protein>
    <submittedName>
        <fullName evidence="5">Uncharacterized protein MANES_06G017700</fullName>
    </submittedName>
</protein>
<proteinExistence type="predicted"/>
<comment type="subcellular location">
    <subcellularLocation>
        <location evidence="1">Endomembrane system</location>
        <topology evidence="1">Multi-pass membrane protein</topology>
    </subcellularLocation>
</comment>
<dbReference type="GO" id="GO:0005388">
    <property type="term" value="F:P-type calcium transporter activity"/>
    <property type="evidence" value="ECO:0007669"/>
    <property type="project" value="TreeGrafter"/>
</dbReference>
<organism evidence="5">
    <name type="scientific">Rhizophora mucronata</name>
    <name type="common">Asiatic mangrove</name>
    <dbReference type="NCBI Taxonomy" id="61149"/>
    <lineage>
        <taxon>Eukaryota</taxon>
        <taxon>Viridiplantae</taxon>
        <taxon>Streptophyta</taxon>
        <taxon>Embryophyta</taxon>
        <taxon>Tracheophyta</taxon>
        <taxon>Spermatophyta</taxon>
        <taxon>Magnoliopsida</taxon>
        <taxon>eudicotyledons</taxon>
        <taxon>Gunneridae</taxon>
        <taxon>Pentapetalae</taxon>
        <taxon>rosids</taxon>
        <taxon>fabids</taxon>
        <taxon>Malpighiales</taxon>
        <taxon>Rhizophoraceae</taxon>
        <taxon>Rhizophora</taxon>
    </lineage>
</organism>
<dbReference type="Pfam" id="PF00122">
    <property type="entry name" value="E1-E2_ATPase"/>
    <property type="match status" value="1"/>
</dbReference>